<dbReference type="OrthoDB" id="7876889at2"/>
<dbReference type="Proteomes" id="UP000030004">
    <property type="component" value="Unassembled WGS sequence"/>
</dbReference>
<proteinExistence type="predicted"/>
<dbReference type="PANTHER" id="PTHR36505:SF1">
    <property type="entry name" value="BLR1072 PROTEIN"/>
    <property type="match status" value="1"/>
</dbReference>
<dbReference type="SUPFAM" id="SSF50346">
    <property type="entry name" value="PRC-barrel domain"/>
    <property type="match status" value="1"/>
</dbReference>
<gene>
    <name evidence="4" type="ORF">ATO9_10205</name>
</gene>
<dbReference type="STRING" id="1461694.ATO9_10205"/>
<reference evidence="4 5" key="1">
    <citation type="journal article" date="2015" name="Antonie Van Leeuwenhoek">
        <title>Pseudooceanicola atlanticus gen. nov. sp. nov., isolated from surface seawater of the Atlantic Ocean and reclassification of Oceanicola batsensis, Oceanicola marinus, Oceanicola nitratireducens, Oceanicola nanhaiensis, Oceanicola antarcticus and Oceanicola flagellatus, as Pseudooceanicola batsensis comb. nov., Pseudooceanicola marinus comb. nov., Pseudooceanicola nitratireducens comb. nov., Pseudooceanicola nanhaiensis comb. nov., Pseudooceanicola antarcticus comb. nov., and Pseudooceanicola flagellatus comb. nov.</title>
        <authorList>
            <person name="Lai Q."/>
            <person name="Li G."/>
            <person name="Liu X."/>
            <person name="Du Y."/>
            <person name="Sun F."/>
            <person name="Shao Z."/>
        </authorList>
    </citation>
    <scope>NUCLEOTIDE SEQUENCE [LARGE SCALE GENOMIC DNA]</scope>
    <source>
        <strain evidence="4 5">22II-s11g</strain>
    </source>
</reference>
<evidence type="ECO:0000313" key="4">
    <source>
        <dbReference type="EMBL" id="KGM49047.1"/>
    </source>
</evidence>
<feature type="signal peptide" evidence="2">
    <location>
        <begin position="1"/>
        <end position="24"/>
    </location>
</feature>
<evidence type="ECO:0000313" key="5">
    <source>
        <dbReference type="Proteomes" id="UP000030004"/>
    </source>
</evidence>
<keyword evidence="5" id="KW-1185">Reference proteome</keyword>
<organism evidence="4 5">
    <name type="scientific">Pseudooceanicola atlanticus</name>
    <dbReference type="NCBI Taxonomy" id="1461694"/>
    <lineage>
        <taxon>Bacteria</taxon>
        <taxon>Pseudomonadati</taxon>
        <taxon>Pseudomonadota</taxon>
        <taxon>Alphaproteobacteria</taxon>
        <taxon>Rhodobacterales</taxon>
        <taxon>Paracoccaceae</taxon>
        <taxon>Pseudooceanicola</taxon>
    </lineage>
</organism>
<dbReference type="RefSeq" id="WP_052418222.1">
    <property type="nucleotide sequence ID" value="NZ_AQQX01000003.1"/>
</dbReference>
<sequence>MKPLKTTLYSTAAILALISGPVMAQDTSVSGDVSGSAEVGVESGDAVSNTADAVENTGEEIADTAGDAADAVEETAEDTAQAAEDAAEDTAQAAENTAEEAGDAVADTAEDMTPDANAEAEAEMTAESDMSTDGGEMGAETQAGALVGMNVASSAGEDIGEIDRIVDINGETMAVIGVGGFLGLGEHDVALPVTELMYDGNTITAMGYTQEQLKSMAEYNAELATEVDSEATVSLGRS</sequence>
<name>A0A0A0EIP0_9RHOB</name>
<dbReference type="Pfam" id="PF05239">
    <property type="entry name" value="PRC"/>
    <property type="match status" value="1"/>
</dbReference>
<protein>
    <recommendedName>
        <fullName evidence="3">PRC-barrel domain-containing protein</fullName>
    </recommendedName>
</protein>
<feature type="region of interest" description="Disordered" evidence="1">
    <location>
        <begin position="26"/>
        <end position="48"/>
    </location>
</feature>
<dbReference type="PANTHER" id="PTHR36505">
    <property type="entry name" value="BLR1072 PROTEIN"/>
    <property type="match status" value="1"/>
</dbReference>
<dbReference type="Gene3D" id="2.30.30.240">
    <property type="entry name" value="PRC-barrel domain"/>
    <property type="match status" value="1"/>
</dbReference>
<dbReference type="InterPro" id="IPR011033">
    <property type="entry name" value="PRC_barrel-like_sf"/>
</dbReference>
<dbReference type="EMBL" id="AQQX01000003">
    <property type="protein sequence ID" value="KGM49047.1"/>
    <property type="molecule type" value="Genomic_DNA"/>
</dbReference>
<feature type="region of interest" description="Disordered" evidence="1">
    <location>
        <begin position="65"/>
        <end position="136"/>
    </location>
</feature>
<evidence type="ECO:0000259" key="3">
    <source>
        <dbReference type="Pfam" id="PF05239"/>
    </source>
</evidence>
<evidence type="ECO:0000256" key="1">
    <source>
        <dbReference type="SAM" id="MobiDB-lite"/>
    </source>
</evidence>
<dbReference type="Gene3D" id="1.20.120.20">
    <property type="entry name" value="Apolipoprotein"/>
    <property type="match status" value="1"/>
</dbReference>
<comment type="caution">
    <text evidence="4">The sequence shown here is derived from an EMBL/GenBank/DDBJ whole genome shotgun (WGS) entry which is preliminary data.</text>
</comment>
<feature type="chain" id="PRO_5001969136" description="PRC-barrel domain-containing protein" evidence="2">
    <location>
        <begin position="25"/>
        <end position="238"/>
    </location>
</feature>
<dbReference type="AlphaFoldDB" id="A0A0A0EIP0"/>
<keyword evidence="2" id="KW-0732">Signal</keyword>
<accession>A0A0A0EIP0</accession>
<feature type="domain" description="PRC-barrel" evidence="3">
    <location>
        <begin position="146"/>
        <end position="205"/>
    </location>
</feature>
<feature type="compositionally biased region" description="Acidic residues" evidence="1">
    <location>
        <begin position="97"/>
        <end position="126"/>
    </location>
</feature>
<dbReference type="eggNOG" id="COG3861">
    <property type="taxonomic scope" value="Bacteria"/>
</dbReference>
<feature type="compositionally biased region" description="Low complexity" evidence="1">
    <location>
        <begin position="78"/>
        <end position="96"/>
    </location>
</feature>
<dbReference type="InterPro" id="IPR027275">
    <property type="entry name" value="PRC-brl_dom"/>
</dbReference>
<evidence type="ECO:0000256" key="2">
    <source>
        <dbReference type="SAM" id="SignalP"/>
    </source>
</evidence>